<keyword evidence="11 14" id="KW-0089">Bile pigment</keyword>
<evidence type="ECO:0000313" key="15">
    <source>
        <dbReference type="EMBL" id="ASC70157.1"/>
    </source>
</evidence>
<dbReference type="AlphaFoldDB" id="A0A1Z3HJ70"/>
<keyword evidence="8 14" id="KW-0157">Chromophore</keyword>
<keyword evidence="6 14" id="KW-0605">Phycobilisome</keyword>
<evidence type="ECO:0000256" key="4">
    <source>
        <dbReference type="ARBA" id="ARBA00022531"/>
    </source>
</evidence>
<evidence type="ECO:0000256" key="14">
    <source>
        <dbReference type="RuleBase" id="RU004438"/>
    </source>
</evidence>
<comment type="similarity">
    <text evidence="2 14">Belongs to the phycobiliprotein family.</text>
</comment>
<feature type="binding site" evidence="12">
    <location>
        <position position="73"/>
    </location>
    <ligand>
        <name>(2R,3E)-phycocyanobilin</name>
        <dbReference type="ChEBI" id="CHEBI:85275"/>
        <label>1</label>
    </ligand>
</feature>
<dbReference type="PANTHER" id="PTHR34011">
    <property type="entry name" value="PHYCOBILISOME 32.1 KDA LINKER POLYPEPTIDE, PHYCOCYANIN-ASSOCIATED, ROD 2-RELATED"/>
    <property type="match status" value="1"/>
</dbReference>
<dbReference type="InterPro" id="IPR009050">
    <property type="entry name" value="Globin-like_sf"/>
</dbReference>
<dbReference type="KEGG" id="hhg:XM38_010870"/>
<dbReference type="Proteomes" id="UP000191901">
    <property type="component" value="Chromosome"/>
</dbReference>
<feature type="modified residue" description="N4-methylasparagine" evidence="13">
    <location>
        <position position="71"/>
    </location>
</feature>
<accession>A0A1Z3HJ70</accession>
<evidence type="ECO:0000256" key="6">
    <source>
        <dbReference type="ARBA" id="ARBA00022738"/>
    </source>
</evidence>
<evidence type="ECO:0000256" key="3">
    <source>
        <dbReference type="ARBA" id="ARBA00022448"/>
    </source>
</evidence>
<comment type="subcellular location">
    <subcellularLocation>
        <location evidence="14">Cellular thylakoid membrane</location>
        <topology evidence="14">Peripheral membrane protein</topology>
        <orientation evidence="14">Cytoplasmic side</orientation>
    </subcellularLocation>
    <subcellularLocation>
        <location evidence="1">Membrane</location>
        <topology evidence="1">Peripheral membrane protein</topology>
    </subcellularLocation>
</comment>
<keyword evidence="3 14" id="KW-0813">Transport</keyword>
<gene>
    <name evidence="15" type="primary">apcD_3</name>
    <name evidence="15" type="ORF">XM38_010870</name>
</gene>
<protein>
    <submittedName>
        <fullName evidence="15">Allophycocyanin alpha-B chain</fullName>
    </submittedName>
</protein>
<evidence type="ECO:0000256" key="13">
    <source>
        <dbReference type="PIRSR" id="PIRSR000081-2"/>
    </source>
</evidence>
<dbReference type="RefSeq" id="WP_080806390.1">
    <property type="nucleotide sequence ID" value="NZ_CP021983.2"/>
</dbReference>
<proteinExistence type="inferred from homology"/>
<dbReference type="STRING" id="1641165.XM38_04975"/>
<keyword evidence="7 14" id="KW-0249">Electron transport</keyword>
<dbReference type="EMBL" id="CP021983">
    <property type="protein sequence ID" value="ASC70157.1"/>
    <property type="molecule type" value="Genomic_DNA"/>
</dbReference>
<dbReference type="InterPro" id="IPR038719">
    <property type="entry name" value="Phycobilisome_asu/bsu_sf"/>
</dbReference>
<dbReference type="GO" id="GO:0030089">
    <property type="term" value="C:phycobilisome"/>
    <property type="evidence" value="ECO:0007669"/>
    <property type="project" value="UniProtKB-KW"/>
</dbReference>
<organism evidence="15 16">
    <name type="scientific">Halomicronema hongdechloris C2206</name>
    <dbReference type="NCBI Taxonomy" id="1641165"/>
    <lineage>
        <taxon>Bacteria</taxon>
        <taxon>Bacillati</taxon>
        <taxon>Cyanobacteriota</taxon>
        <taxon>Cyanophyceae</taxon>
        <taxon>Nodosilineales</taxon>
        <taxon>Nodosilineaceae</taxon>
        <taxon>Halomicronema</taxon>
    </lineage>
</organism>
<keyword evidence="5" id="KW-0042">Antenna complex</keyword>
<feature type="binding site" evidence="12">
    <location>
        <position position="71"/>
    </location>
    <ligand>
        <name>(2R,3E)-phycocyanobilin</name>
        <dbReference type="ChEBI" id="CHEBI:85275"/>
        <label>1</label>
    </ligand>
</feature>
<dbReference type="InterPro" id="IPR012128">
    <property type="entry name" value="Phycobilisome_asu/bsu"/>
</dbReference>
<feature type="binding site" evidence="12">
    <location>
        <position position="78"/>
    </location>
    <ligand>
        <name>(2R,3E)-phycocyanobilin</name>
        <dbReference type="ChEBI" id="CHEBI:85275"/>
        <label>1</label>
    </ligand>
</feature>
<evidence type="ECO:0000256" key="5">
    <source>
        <dbReference type="ARBA" id="ARBA00022549"/>
    </source>
</evidence>
<evidence type="ECO:0000256" key="7">
    <source>
        <dbReference type="ARBA" id="ARBA00022982"/>
    </source>
</evidence>
<reference evidence="15 16" key="1">
    <citation type="journal article" date="2016" name="Biochim. Biophys. Acta">
        <title>Characterization of red-shifted phycobilisomes isolated from the chlorophyll f-containing cyanobacterium Halomicronema hongdechloris.</title>
        <authorList>
            <person name="Li Y."/>
            <person name="Lin Y."/>
            <person name="Garvey C.J."/>
            <person name="Birch D."/>
            <person name="Corkery R.W."/>
            <person name="Loughlin P.C."/>
            <person name="Scheer H."/>
            <person name="Willows R.D."/>
            <person name="Chen M."/>
        </authorList>
    </citation>
    <scope>NUCLEOTIDE SEQUENCE [LARGE SCALE GENOMIC DNA]</scope>
    <source>
        <strain evidence="15 16">C2206</strain>
    </source>
</reference>
<keyword evidence="10 14" id="KW-0472">Membrane</keyword>
<dbReference type="PIRSF" id="PIRSF000081">
    <property type="entry name" value="Phycocyanin"/>
    <property type="match status" value="1"/>
</dbReference>
<evidence type="ECO:0000256" key="1">
    <source>
        <dbReference type="ARBA" id="ARBA00004170"/>
    </source>
</evidence>
<keyword evidence="9 14" id="KW-0793">Thylakoid</keyword>
<evidence type="ECO:0000256" key="8">
    <source>
        <dbReference type="ARBA" id="ARBA00022991"/>
    </source>
</evidence>
<keyword evidence="4 14" id="KW-0602">Photosynthesis</keyword>
<dbReference type="GO" id="GO:0031676">
    <property type="term" value="C:plasma membrane-derived thylakoid membrane"/>
    <property type="evidence" value="ECO:0007669"/>
    <property type="project" value="UniProtKB-SubCell"/>
</dbReference>
<sequence length="158" mass="18068">MSLITELILNADSEARYPAPKEIRIFQDFLKTGERRIRIAKTLAENEQRIVQNGSARFWERCPNTPSNSGNERKTASCQRDQGWYVRLIAYSILAGSERPLEEIGTFGIKEMYNNLEIPIRNIAECMRCLKEEAMSLMSEEDGAEVAPYFDLIINSLS</sequence>
<evidence type="ECO:0000256" key="11">
    <source>
        <dbReference type="ARBA" id="ARBA00023307"/>
    </source>
</evidence>
<dbReference type="PANTHER" id="PTHR34011:SF2">
    <property type="entry name" value="ALLOPHYCOCYANIN ALPHA CHAIN"/>
    <property type="match status" value="1"/>
</dbReference>
<evidence type="ECO:0000313" key="16">
    <source>
        <dbReference type="Proteomes" id="UP000191901"/>
    </source>
</evidence>
<dbReference type="Gene3D" id="1.10.490.20">
    <property type="entry name" value="Phycocyanins"/>
    <property type="match status" value="1"/>
</dbReference>
<dbReference type="OrthoDB" id="512145at2"/>
<evidence type="ECO:0000256" key="12">
    <source>
        <dbReference type="PIRSR" id="PIRSR000081-1"/>
    </source>
</evidence>
<dbReference type="Pfam" id="PF00502">
    <property type="entry name" value="Phycobilisome"/>
    <property type="match status" value="1"/>
</dbReference>
<name>A0A1Z3HJ70_9CYAN</name>
<evidence type="ECO:0000256" key="2">
    <source>
        <dbReference type="ARBA" id="ARBA00008182"/>
    </source>
</evidence>
<dbReference type="GO" id="GO:0015979">
    <property type="term" value="P:photosynthesis"/>
    <property type="evidence" value="ECO:0007669"/>
    <property type="project" value="UniProtKB-KW"/>
</dbReference>
<keyword evidence="16" id="KW-1185">Reference proteome</keyword>
<dbReference type="SUPFAM" id="SSF46458">
    <property type="entry name" value="Globin-like"/>
    <property type="match status" value="1"/>
</dbReference>
<dbReference type="CDD" id="cd12125">
    <property type="entry name" value="APC_alpha"/>
    <property type="match status" value="1"/>
</dbReference>
<evidence type="ECO:0000256" key="9">
    <source>
        <dbReference type="ARBA" id="ARBA00023078"/>
    </source>
</evidence>
<evidence type="ECO:0000256" key="10">
    <source>
        <dbReference type="ARBA" id="ARBA00023136"/>
    </source>
</evidence>